<name>A0A9D4F6S0_DREPO</name>
<dbReference type="Proteomes" id="UP000828390">
    <property type="component" value="Unassembled WGS sequence"/>
</dbReference>
<comment type="caution">
    <text evidence="2">The sequence shown here is derived from an EMBL/GenBank/DDBJ whole genome shotgun (WGS) entry which is preliminary data.</text>
</comment>
<feature type="region of interest" description="Disordered" evidence="1">
    <location>
        <begin position="1"/>
        <end position="29"/>
    </location>
</feature>
<evidence type="ECO:0000313" key="2">
    <source>
        <dbReference type="EMBL" id="KAH3791096.1"/>
    </source>
</evidence>
<reference evidence="2" key="2">
    <citation type="submission" date="2020-11" db="EMBL/GenBank/DDBJ databases">
        <authorList>
            <person name="McCartney M.A."/>
            <person name="Auch B."/>
            <person name="Kono T."/>
            <person name="Mallez S."/>
            <person name="Becker A."/>
            <person name="Gohl D.M."/>
            <person name="Silverstein K.A.T."/>
            <person name="Koren S."/>
            <person name="Bechman K.B."/>
            <person name="Herman A."/>
            <person name="Abrahante J.E."/>
            <person name="Garbe J."/>
        </authorList>
    </citation>
    <scope>NUCLEOTIDE SEQUENCE</scope>
    <source>
        <strain evidence="2">Duluth1</strain>
        <tissue evidence="2">Whole animal</tissue>
    </source>
</reference>
<feature type="compositionally biased region" description="Basic and acidic residues" evidence="1">
    <location>
        <begin position="1"/>
        <end position="14"/>
    </location>
</feature>
<gene>
    <name evidence="2" type="ORF">DPMN_169307</name>
</gene>
<sequence length="82" mass="9012">MIDICSEQHGDHDAASSLTSSAVKAPTSEPRPVNIPIIDILFSPTYSAQNHVSLSNSTNLLQTHSQFYGAVFNIQTFNFYPK</sequence>
<dbReference type="AlphaFoldDB" id="A0A9D4F6S0"/>
<protein>
    <submittedName>
        <fullName evidence="2">Uncharacterized protein</fullName>
    </submittedName>
</protein>
<reference evidence="2" key="1">
    <citation type="journal article" date="2019" name="bioRxiv">
        <title>The Genome of the Zebra Mussel, Dreissena polymorpha: A Resource for Invasive Species Research.</title>
        <authorList>
            <person name="McCartney M.A."/>
            <person name="Auch B."/>
            <person name="Kono T."/>
            <person name="Mallez S."/>
            <person name="Zhang Y."/>
            <person name="Obille A."/>
            <person name="Becker A."/>
            <person name="Abrahante J.E."/>
            <person name="Garbe J."/>
            <person name="Badalamenti J.P."/>
            <person name="Herman A."/>
            <person name="Mangelson H."/>
            <person name="Liachko I."/>
            <person name="Sullivan S."/>
            <person name="Sone E.D."/>
            <person name="Koren S."/>
            <person name="Silverstein K.A.T."/>
            <person name="Beckman K.B."/>
            <person name="Gohl D.M."/>
        </authorList>
    </citation>
    <scope>NUCLEOTIDE SEQUENCE</scope>
    <source>
        <strain evidence="2">Duluth1</strain>
        <tissue evidence="2">Whole animal</tissue>
    </source>
</reference>
<organism evidence="2 3">
    <name type="scientific">Dreissena polymorpha</name>
    <name type="common">Zebra mussel</name>
    <name type="synonym">Mytilus polymorpha</name>
    <dbReference type="NCBI Taxonomy" id="45954"/>
    <lineage>
        <taxon>Eukaryota</taxon>
        <taxon>Metazoa</taxon>
        <taxon>Spiralia</taxon>
        <taxon>Lophotrochozoa</taxon>
        <taxon>Mollusca</taxon>
        <taxon>Bivalvia</taxon>
        <taxon>Autobranchia</taxon>
        <taxon>Heteroconchia</taxon>
        <taxon>Euheterodonta</taxon>
        <taxon>Imparidentia</taxon>
        <taxon>Neoheterodontei</taxon>
        <taxon>Myida</taxon>
        <taxon>Dreissenoidea</taxon>
        <taxon>Dreissenidae</taxon>
        <taxon>Dreissena</taxon>
    </lineage>
</organism>
<proteinExistence type="predicted"/>
<keyword evidence="3" id="KW-1185">Reference proteome</keyword>
<dbReference type="EMBL" id="JAIWYP010000008">
    <property type="protein sequence ID" value="KAH3791096.1"/>
    <property type="molecule type" value="Genomic_DNA"/>
</dbReference>
<evidence type="ECO:0000256" key="1">
    <source>
        <dbReference type="SAM" id="MobiDB-lite"/>
    </source>
</evidence>
<accession>A0A9D4F6S0</accession>
<evidence type="ECO:0000313" key="3">
    <source>
        <dbReference type="Proteomes" id="UP000828390"/>
    </source>
</evidence>